<reference evidence="2" key="1">
    <citation type="submission" date="2023-07" db="EMBL/GenBank/DDBJ databases">
        <title>Chromosome-level Genome Assembly of Striped Snakehead (Channa striata).</title>
        <authorList>
            <person name="Liu H."/>
        </authorList>
    </citation>
    <scope>NUCLEOTIDE SEQUENCE</scope>
    <source>
        <strain evidence="2">Gz</strain>
        <tissue evidence="2">Muscle</tissue>
    </source>
</reference>
<sequence>MSGTPEWCVLPLLDFYLLPEEISAVVFPSSFTSKREIDWMDQELLAHLPDHSDQGDLSVGDAGETARDVDVRPSETLLASTEDLPLQHQQQNQFHFQHKVNEKRRKVDPVDSIGSFQMSNLRNQKDEQIYQD</sequence>
<evidence type="ECO:0000313" key="3">
    <source>
        <dbReference type="Proteomes" id="UP001187415"/>
    </source>
</evidence>
<protein>
    <submittedName>
        <fullName evidence="2">Uncharacterized protein</fullName>
    </submittedName>
</protein>
<comment type="caution">
    <text evidence="2">The sequence shown here is derived from an EMBL/GenBank/DDBJ whole genome shotgun (WGS) entry which is preliminary data.</text>
</comment>
<feature type="region of interest" description="Disordered" evidence="1">
    <location>
        <begin position="89"/>
        <end position="132"/>
    </location>
</feature>
<proteinExistence type="predicted"/>
<feature type="compositionally biased region" description="Basic residues" evidence="1">
    <location>
        <begin position="96"/>
        <end position="106"/>
    </location>
</feature>
<dbReference type="AlphaFoldDB" id="A0AA88NN20"/>
<organism evidence="2 3">
    <name type="scientific">Channa striata</name>
    <name type="common">Snakehead murrel</name>
    <name type="synonym">Ophicephalus striatus</name>
    <dbReference type="NCBI Taxonomy" id="64152"/>
    <lineage>
        <taxon>Eukaryota</taxon>
        <taxon>Metazoa</taxon>
        <taxon>Chordata</taxon>
        <taxon>Craniata</taxon>
        <taxon>Vertebrata</taxon>
        <taxon>Euteleostomi</taxon>
        <taxon>Actinopterygii</taxon>
        <taxon>Neopterygii</taxon>
        <taxon>Teleostei</taxon>
        <taxon>Neoteleostei</taxon>
        <taxon>Acanthomorphata</taxon>
        <taxon>Anabantaria</taxon>
        <taxon>Anabantiformes</taxon>
        <taxon>Channoidei</taxon>
        <taxon>Channidae</taxon>
        <taxon>Channa</taxon>
    </lineage>
</organism>
<evidence type="ECO:0000313" key="2">
    <source>
        <dbReference type="EMBL" id="KAK2863137.1"/>
    </source>
</evidence>
<evidence type="ECO:0000256" key="1">
    <source>
        <dbReference type="SAM" id="MobiDB-lite"/>
    </source>
</evidence>
<feature type="region of interest" description="Disordered" evidence="1">
    <location>
        <begin position="50"/>
        <end position="70"/>
    </location>
</feature>
<keyword evidence="3" id="KW-1185">Reference proteome</keyword>
<accession>A0AA88NN20</accession>
<feature type="compositionally biased region" description="Basic and acidic residues" evidence="1">
    <location>
        <begin position="123"/>
        <end position="132"/>
    </location>
</feature>
<dbReference type="EMBL" id="JAUPFM010000001">
    <property type="protein sequence ID" value="KAK2863137.1"/>
    <property type="molecule type" value="Genomic_DNA"/>
</dbReference>
<gene>
    <name evidence="2" type="ORF">Q5P01_002670</name>
</gene>
<dbReference type="Proteomes" id="UP001187415">
    <property type="component" value="Unassembled WGS sequence"/>
</dbReference>
<name>A0AA88NN20_CHASR</name>